<dbReference type="PROSITE" id="PS52016">
    <property type="entry name" value="TONB_DEPENDENT_REC_3"/>
    <property type="match status" value="1"/>
</dbReference>
<organism evidence="4 5">
    <name type="scientific">Gelidibacter sediminis</name>
    <dbReference type="NCBI Taxonomy" id="1608710"/>
    <lineage>
        <taxon>Bacteria</taxon>
        <taxon>Pseudomonadati</taxon>
        <taxon>Bacteroidota</taxon>
        <taxon>Flavobacteriia</taxon>
        <taxon>Flavobacteriales</taxon>
        <taxon>Flavobacteriaceae</taxon>
        <taxon>Gelidibacter</taxon>
    </lineage>
</organism>
<name>A0A4R7Q7A1_9FLAO</name>
<dbReference type="GO" id="GO:0009279">
    <property type="term" value="C:cell outer membrane"/>
    <property type="evidence" value="ECO:0007669"/>
    <property type="project" value="UniProtKB-SubCell"/>
</dbReference>
<sequence>MEYFLKASAVMTIFYGCYIIFLQRETFYDANRWFLLLGLLTAVIFPLMVIPIYIEVSTTPTTVFAATTTTTPPSSQTLDLTTLLLWGYVLGLSFFLGRFIVQLFSIISLIKKHHKTKGDGYTILETTQNPAPFSFFKWVIYNPTQFDAQERQLILEHEKVHAFQNHSVDVLIMDLATVVFWCNPFVWLYKTALKQNLEFIADHHTQKRTCCDERYQKLLLKTSIPAAQYISINPFYNSTIKKRILMLHKTKSSLMNTWKYSTIIPILALFATTFNTETIAQTTSDTNVSTPNDQQNILKFILTKDTKKEQLDMIKDKLNHKGASITFESVERNSKNEITGIHIAYKYKGKLVTHLKNSSKPITSIEISMNPSNDSISIGDQTSALSQTIEIKNDDSAQIAGFETDSKNEPILTLVNKFKSNSVSKDSVFISNTTDKVHNRNSNQRKDIIIKNNDNEASKYNYQKNKPLILLNDKELTDQQMNAIDPNTIASINVLKDESDTKKYGEKGKNGVIIIHLKEDLDTHAQPLYILDGEEIDKSAMESISPDSIESVEVLKNNAAIKKYGAKGKNGVIIITTKP</sequence>
<evidence type="ECO:0000256" key="2">
    <source>
        <dbReference type="SAM" id="Phobius"/>
    </source>
</evidence>
<accession>A0A4R7Q7A1</accession>
<comment type="subcellular location">
    <subcellularLocation>
        <location evidence="1">Cell outer membrane</location>
        <topology evidence="1">Multi-pass membrane protein</topology>
    </subcellularLocation>
</comment>
<dbReference type="InterPro" id="IPR039426">
    <property type="entry name" value="TonB-dep_rcpt-like"/>
</dbReference>
<proteinExistence type="inferred from homology"/>
<evidence type="ECO:0000259" key="3">
    <source>
        <dbReference type="Pfam" id="PF05569"/>
    </source>
</evidence>
<comment type="caution">
    <text evidence="4">The sequence shown here is derived from an EMBL/GenBank/DDBJ whole genome shotgun (WGS) entry which is preliminary data.</text>
</comment>
<dbReference type="EMBL" id="SOBW01000007">
    <property type="protein sequence ID" value="TDU42719.1"/>
    <property type="molecule type" value="Genomic_DNA"/>
</dbReference>
<gene>
    <name evidence="4" type="ORF">BXY82_0112</name>
</gene>
<feature type="transmembrane region" description="Helical" evidence="2">
    <location>
        <begin position="34"/>
        <end position="54"/>
    </location>
</feature>
<dbReference type="CDD" id="cd07341">
    <property type="entry name" value="M56_BlaR1_MecR1_like"/>
    <property type="match status" value="1"/>
</dbReference>
<reference evidence="4 5" key="1">
    <citation type="submission" date="2019-03" db="EMBL/GenBank/DDBJ databases">
        <title>Genomic Encyclopedia of Archaeal and Bacterial Type Strains, Phase II (KMG-II): from individual species to whole genera.</title>
        <authorList>
            <person name="Goeker M."/>
        </authorList>
    </citation>
    <scope>NUCLEOTIDE SEQUENCE [LARGE SCALE GENOMIC DNA]</scope>
    <source>
        <strain evidence="4 5">DSM 28135</strain>
    </source>
</reference>
<dbReference type="Proteomes" id="UP000294689">
    <property type="component" value="Unassembled WGS sequence"/>
</dbReference>
<dbReference type="InterPro" id="IPR008756">
    <property type="entry name" value="Peptidase_M56"/>
</dbReference>
<comment type="similarity">
    <text evidence="1">Belongs to the TonB-dependent receptor family.</text>
</comment>
<dbReference type="OrthoDB" id="1522859at2"/>
<keyword evidence="1" id="KW-0998">Cell outer membrane</keyword>
<keyword evidence="5" id="KW-1185">Reference proteome</keyword>
<keyword evidence="2" id="KW-1133">Transmembrane helix</keyword>
<dbReference type="PROSITE" id="PS51257">
    <property type="entry name" value="PROKAR_LIPOPROTEIN"/>
    <property type="match status" value="1"/>
</dbReference>
<dbReference type="SUPFAM" id="SSF56935">
    <property type="entry name" value="Porins"/>
    <property type="match status" value="2"/>
</dbReference>
<keyword evidence="1 2" id="KW-0472">Membrane</keyword>
<dbReference type="PANTHER" id="PTHR34978:SF3">
    <property type="entry name" value="SLR0241 PROTEIN"/>
    <property type="match status" value="1"/>
</dbReference>
<feature type="domain" description="Peptidase M56" evidence="3">
    <location>
        <begin position="124"/>
        <end position="247"/>
    </location>
</feature>
<evidence type="ECO:0000313" key="4">
    <source>
        <dbReference type="EMBL" id="TDU42719.1"/>
    </source>
</evidence>
<dbReference type="InterPro" id="IPR037066">
    <property type="entry name" value="Plug_dom_sf"/>
</dbReference>
<feature type="transmembrane region" description="Helical" evidence="2">
    <location>
        <begin position="83"/>
        <end position="107"/>
    </location>
</feature>
<keyword evidence="4" id="KW-0675">Receptor</keyword>
<keyword evidence="1" id="KW-0813">Transport</keyword>
<dbReference type="RefSeq" id="WP_133756236.1">
    <property type="nucleotide sequence ID" value="NZ_SOBW01000007.1"/>
</dbReference>
<evidence type="ECO:0000256" key="1">
    <source>
        <dbReference type="PROSITE-ProRule" id="PRU01360"/>
    </source>
</evidence>
<protein>
    <submittedName>
        <fullName evidence="4">TonB-dependent SusC/RagA subfamily outer membrane receptor</fullName>
    </submittedName>
</protein>
<keyword evidence="1 2" id="KW-0812">Transmembrane</keyword>
<keyword evidence="1" id="KW-1134">Transmembrane beta strand</keyword>
<dbReference type="Gene3D" id="2.170.130.10">
    <property type="entry name" value="TonB-dependent receptor, plug domain"/>
    <property type="match status" value="2"/>
</dbReference>
<evidence type="ECO:0000313" key="5">
    <source>
        <dbReference type="Proteomes" id="UP000294689"/>
    </source>
</evidence>
<dbReference type="PANTHER" id="PTHR34978">
    <property type="entry name" value="POSSIBLE SENSOR-TRANSDUCER PROTEIN BLAR"/>
    <property type="match status" value="1"/>
</dbReference>
<dbReference type="Pfam" id="PF05569">
    <property type="entry name" value="Peptidase_M56"/>
    <property type="match status" value="1"/>
</dbReference>
<dbReference type="AlphaFoldDB" id="A0A4R7Q7A1"/>
<feature type="transmembrane region" description="Helical" evidence="2">
    <location>
        <begin position="6"/>
        <end position="22"/>
    </location>
</feature>
<dbReference type="InterPro" id="IPR052173">
    <property type="entry name" value="Beta-lactam_resp_regulator"/>
</dbReference>